<dbReference type="InterPro" id="IPR005846">
    <property type="entry name" value="A-D-PHexomutase_a/b/a-III"/>
</dbReference>
<keyword evidence="5" id="KW-0460">Magnesium</keyword>
<organism evidence="11 12">
    <name type="scientific">Haloferax massiliensis</name>
    <dbReference type="NCBI Taxonomy" id="1476858"/>
    <lineage>
        <taxon>Archaea</taxon>
        <taxon>Methanobacteriati</taxon>
        <taxon>Methanobacteriota</taxon>
        <taxon>Stenosarchaea group</taxon>
        <taxon>Halobacteria</taxon>
        <taxon>Halobacteriales</taxon>
        <taxon>Haloferacaceae</taxon>
        <taxon>Haloferax</taxon>
    </lineage>
</organism>
<evidence type="ECO:0000256" key="4">
    <source>
        <dbReference type="ARBA" id="ARBA00022723"/>
    </source>
</evidence>
<gene>
    <name evidence="11" type="primary">glmM_3</name>
    <name evidence="11" type="ORF">BN996_03414</name>
</gene>
<dbReference type="InterPro" id="IPR005845">
    <property type="entry name" value="A-D-PHexomutase_a/b/a-II"/>
</dbReference>
<dbReference type="Pfam" id="PF02880">
    <property type="entry name" value="PGM_PMM_III"/>
    <property type="match status" value="1"/>
</dbReference>
<feature type="domain" description="Alpha-D-phosphohexomutase alpha/beta/alpha" evidence="9">
    <location>
        <begin position="172"/>
        <end position="242"/>
    </location>
</feature>
<evidence type="ECO:0000256" key="1">
    <source>
        <dbReference type="ARBA" id="ARBA00001946"/>
    </source>
</evidence>
<sequence>MFAPSRIRGSYGTHVTAKLALKAGRALAGTGDEIVVGHDPSDSARLLADAVALGVCECGGTVHRLGPVASPTVSHGVRRLGGDAGVAVTTVSDPDDDTALKLFDDDGSRLSWERQSRVVRRVNGSSAEVASWDEIGAERRWDDATTRHLDHLCDSRPSFSDTRAVVAVGERGDGIVAEALERLGCDVERLTDAADDSFPRRRVADGDDVCRTLRRTVATTDADIGLAHDADADRLVAVDETGEVVGGDTLLGLFAREAVRDADGDARVAVPLEASRRIEEVVSDAGGSIVRVEMDGIPGSGPASSADVVFGGEPSGVYQWPDESPCPDAALSAVRLARLVDEGAPLSEQAGDVAAYPLFFDSVAVDNCAREMTRLATESQARFDDVRTDDGIFVERDDAWFVVRASRTERVLRVTVEGTSRNSAKQLFEAVWALVADERATLVA</sequence>
<evidence type="ECO:0000313" key="12">
    <source>
        <dbReference type="Proteomes" id="UP000198902"/>
    </source>
</evidence>
<dbReference type="PANTHER" id="PTHR43771:SF1">
    <property type="entry name" value="PHOSPHOMANNOMUTASE"/>
    <property type="match status" value="1"/>
</dbReference>
<dbReference type="EMBL" id="CSTE01000005">
    <property type="protein sequence ID" value="CQR53013.1"/>
    <property type="molecule type" value="Genomic_DNA"/>
</dbReference>
<name>A0A0D6JWH6_9EURY</name>
<dbReference type="RefSeq" id="WP_089781000.1">
    <property type="nucleotide sequence ID" value="NZ_CABLRR010000005.1"/>
</dbReference>
<feature type="domain" description="Alpha-D-phosphohexomutase alpha/beta/alpha" evidence="10">
    <location>
        <begin position="247"/>
        <end position="351"/>
    </location>
</feature>
<keyword evidence="12" id="KW-1185">Reference proteome</keyword>
<dbReference type="GO" id="GO:0005975">
    <property type="term" value="P:carbohydrate metabolic process"/>
    <property type="evidence" value="ECO:0007669"/>
    <property type="project" value="InterPro"/>
</dbReference>
<dbReference type="OrthoDB" id="10363at2157"/>
<dbReference type="PANTHER" id="PTHR43771">
    <property type="entry name" value="PHOSPHOMANNOMUTASE"/>
    <property type="match status" value="1"/>
</dbReference>
<dbReference type="Gene3D" id="3.40.120.10">
    <property type="entry name" value="Alpha-D-Glucose-1,6-Bisphosphate, subunit A, domain 3"/>
    <property type="match status" value="3"/>
</dbReference>
<evidence type="ECO:0000259" key="8">
    <source>
        <dbReference type="Pfam" id="PF02878"/>
    </source>
</evidence>
<comment type="similarity">
    <text evidence="2">Belongs to the phosphohexose mutase family.</text>
</comment>
<dbReference type="Pfam" id="PF02879">
    <property type="entry name" value="PGM_PMM_II"/>
    <property type="match status" value="1"/>
</dbReference>
<proteinExistence type="inferred from homology"/>
<evidence type="ECO:0000256" key="5">
    <source>
        <dbReference type="ARBA" id="ARBA00022842"/>
    </source>
</evidence>
<dbReference type="InterPro" id="IPR016055">
    <property type="entry name" value="A-D-PHexomutase_a/b/a-I/II/III"/>
</dbReference>
<dbReference type="GO" id="GO:0016868">
    <property type="term" value="F:intramolecular phosphotransferase activity"/>
    <property type="evidence" value="ECO:0007669"/>
    <property type="project" value="InterPro"/>
</dbReference>
<dbReference type="AlphaFoldDB" id="A0A0D6JWH6"/>
<dbReference type="Pfam" id="PF00408">
    <property type="entry name" value="PGM_PMM_IV"/>
    <property type="match status" value="1"/>
</dbReference>
<keyword evidence="6" id="KW-0413">Isomerase</keyword>
<evidence type="ECO:0000256" key="3">
    <source>
        <dbReference type="ARBA" id="ARBA00022553"/>
    </source>
</evidence>
<dbReference type="GO" id="GO:0046872">
    <property type="term" value="F:metal ion binding"/>
    <property type="evidence" value="ECO:0007669"/>
    <property type="project" value="UniProtKB-KW"/>
</dbReference>
<dbReference type="SUPFAM" id="SSF53738">
    <property type="entry name" value="Phosphoglucomutase, first 3 domains"/>
    <property type="match status" value="3"/>
</dbReference>
<accession>A0A0D6JWH6</accession>
<keyword evidence="3" id="KW-0597">Phosphoprotein</keyword>
<evidence type="ECO:0000259" key="9">
    <source>
        <dbReference type="Pfam" id="PF02879"/>
    </source>
</evidence>
<dbReference type="InterPro" id="IPR005843">
    <property type="entry name" value="A-D-PHexomutase_C"/>
</dbReference>
<keyword evidence="4" id="KW-0479">Metal-binding</keyword>
<evidence type="ECO:0000259" key="7">
    <source>
        <dbReference type="Pfam" id="PF00408"/>
    </source>
</evidence>
<dbReference type="Pfam" id="PF02878">
    <property type="entry name" value="PGM_PMM_I"/>
    <property type="match status" value="1"/>
</dbReference>
<evidence type="ECO:0000256" key="6">
    <source>
        <dbReference type="ARBA" id="ARBA00023235"/>
    </source>
</evidence>
<evidence type="ECO:0000259" key="10">
    <source>
        <dbReference type="Pfam" id="PF02880"/>
    </source>
</evidence>
<evidence type="ECO:0000313" key="11">
    <source>
        <dbReference type="EMBL" id="CQR53013.1"/>
    </source>
</evidence>
<dbReference type="InterPro" id="IPR036900">
    <property type="entry name" value="A-D-PHexomutase_C_sf"/>
</dbReference>
<dbReference type="InterPro" id="IPR005844">
    <property type="entry name" value="A-D-PHexomutase_a/b/a-I"/>
</dbReference>
<dbReference type="SUPFAM" id="SSF55957">
    <property type="entry name" value="Phosphoglucomutase, C-terminal domain"/>
    <property type="match status" value="1"/>
</dbReference>
<dbReference type="Gene3D" id="3.30.310.50">
    <property type="entry name" value="Alpha-D-phosphohexomutase, C-terminal domain"/>
    <property type="match status" value="1"/>
</dbReference>
<reference evidence="12" key="1">
    <citation type="submission" date="2015-03" db="EMBL/GenBank/DDBJ databases">
        <authorList>
            <person name="Urmite Genomes"/>
        </authorList>
    </citation>
    <scope>NUCLEOTIDE SEQUENCE [LARGE SCALE GENOMIC DNA]</scope>
    <source>
        <strain evidence="12">Arc-Hr</strain>
    </source>
</reference>
<evidence type="ECO:0000256" key="2">
    <source>
        <dbReference type="ARBA" id="ARBA00010231"/>
    </source>
</evidence>
<feature type="domain" description="Alpha-D-phosphohexomutase alpha/beta/alpha" evidence="8">
    <location>
        <begin position="5"/>
        <end position="123"/>
    </location>
</feature>
<protein>
    <submittedName>
        <fullName evidence="11">Phosphoglucosamine mutase</fullName>
    </submittedName>
</protein>
<feature type="domain" description="Alpha-D-phosphohexomutase C-terminal" evidence="7">
    <location>
        <begin position="375"/>
        <end position="431"/>
    </location>
</feature>
<dbReference type="Proteomes" id="UP000198902">
    <property type="component" value="Unassembled WGS sequence"/>
</dbReference>
<comment type="cofactor">
    <cofactor evidence="1">
        <name>Mg(2+)</name>
        <dbReference type="ChEBI" id="CHEBI:18420"/>
    </cofactor>
</comment>